<evidence type="ECO:0000256" key="1">
    <source>
        <dbReference type="ARBA" id="ARBA00004196"/>
    </source>
</evidence>
<dbReference type="InterPro" id="IPR017937">
    <property type="entry name" value="Thioredoxin_CS"/>
</dbReference>
<evidence type="ECO:0000313" key="7">
    <source>
        <dbReference type="Proteomes" id="UP000778797"/>
    </source>
</evidence>
<evidence type="ECO:0000259" key="5">
    <source>
        <dbReference type="PROSITE" id="PS51352"/>
    </source>
</evidence>
<dbReference type="RefSeq" id="WP_227477006.1">
    <property type="nucleotide sequence ID" value="NZ_JAFMPT010000009.1"/>
</dbReference>
<dbReference type="InterPro" id="IPR050553">
    <property type="entry name" value="Thioredoxin_ResA/DsbE_sf"/>
</dbReference>
<keyword evidence="4" id="KW-0676">Redox-active center</keyword>
<dbReference type="PROSITE" id="PS00194">
    <property type="entry name" value="THIOREDOXIN_1"/>
    <property type="match status" value="1"/>
</dbReference>
<sequence>MKKLLPIILIGIMMSSCQKEVRTDYIIEGTAKDVYNGIRVYLNELDQRGRPVPVDTAIVLNGSFTFNGKVPYPKLYFLTMNGSPGRIPLMIENTKMTLDVDKKILSNSILSGSDSHDLLHEFNTTLNKIKEDLNTVSKNYSDAQFLRDSVNMKSDKVVLEKLQEKLANYPFDFIEEHSNSNTVLEIFQSQLRVANADYPKIKTLFDNLDQSVKITQKGITIKSIIEQTIAKIEAQKNTAIGAIAPPFSAPDPEGKELAISEVYSKGKITIIDFWAAWCGPCRRENPNLVKIYDQYHDKGLEIIGVSLDGRRGQQNPKEAWIKAIEDDKLTWNHVSNLTYFDKIAQSYNVNAIPAMFILDDKGAIIAKNLRGKALELKVAELLN</sequence>
<comment type="subcellular location">
    <subcellularLocation>
        <location evidence="1">Cell envelope</location>
    </subcellularLocation>
</comment>
<evidence type="ECO:0000256" key="4">
    <source>
        <dbReference type="ARBA" id="ARBA00023284"/>
    </source>
</evidence>
<dbReference type="EMBL" id="JAFMPT010000009">
    <property type="protein sequence ID" value="MCC1484558.1"/>
    <property type="molecule type" value="Genomic_DNA"/>
</dbReference>
<keyword evidence="7" id="KW-1185">Reference proteome</keyword>
<dbReference type="PROSITE" id="PS51352">
    <property type="entry name" value="THIOREDOXIN_2"/>
    <property type="match status" value="1"/>
</dbReference>
<organism evidence="6 7">
    <name type="scientific">Winogradskyella immobilis</name>
    <dbReference type="NCBI Taxonomy" id="2816852"/>
    <lineage>
        <taxon>Bacteria</taxon>
        <taxon>Pseudomonadati</taxon>
        <taxon>Bacteroidota</taxon>
        <taxon>Flavobacteriia</taxon>
        <taxon>Flavobacteriales</taxon>
        <taxon>Flavobacteriaceae</taxon>
        <taxon>Winogradskyella</taxon>
    </lineage>
</organism>
<reference evidence="6" key="2">
    <citation type="submission" date="2021-10" db="EMBL/GenBank/DDBJ databases">
        <title>Genome of Winogradskyella sp. E313.</title>
        <authorList>
            <person name="Zhou Y."/>
        </authorList>
    </citation>
    <scope>NUCLEOTIDE SEQUENCE</scope>
    <source>
        <strain evidence="6">E313</strain>
    </source>
</reference>
<dbReference type="CDD" id="cd02966">
    <property type="entry name" value="TlpA_like_family"/>
    <property type="match status" value="1"/>
</dbReference>
<keyword evidence="2" id="KW-0201">Cytochrome c-type biogenesis</keyword>
<dbReference type="PANTHER" id="PTHR42852:SF6">
    <property type="entry name" value="THIOL:DISULFIDE INTERCHANGE PROTEIN DSBE"/>
    <property type="match status" value="1"/>
</dbReference>
<keyword evidence="3" id="KW-1015">Disulfide bond</keyword>
<dbReference type="PANTHER" id="PTHR42852">
    <property type="entry name" value="THIOL:DISULFIDE INTERCHANGE PROTEIN DSBE"/>
    <property type="match status" value="1"/>
</dbReference>
<dbReference type="SUPFAM" id="SSF52833">
    <property type="entry name" value="Thioredoxin-like"/>
    <property type="match status" value="1"/>
</dbReference>
<dbReference type="PROSITE" id="PS51257">
    <property type="entry name" value="PROKAR_LIPOPROTEIN"/>
    <property type="match status" value="1"/>
</dbReference>
<gene>
    <name evidence="6" type="ORF">J1C55_08165</name>
</gene>
<reference evidence="6" key="1">
    <citation type="submission" date="2021-03" db="EMBL/GenBank/DDBJ databases">
        <authorList>
            <person name="Ping X."/>
        </authorList>
    </citation>
    <scope>NUCLEOTIDE SEQUENCE</scope>
    <source>
        <strain evidence="6">E313</strain>
    </source>
</reference>
<proteinExistence type="predicted"/>
<comment type="caution">
    <text evidence="6">The sequence shown here is derived from an EMBL/GenBank/DDBJ whole genome shotgun (WGS) entry which is preliminary data.</text>
</comment>
<evidence type="ECO:0000256" key="3">
    <source>
        <dbReference type="ARBA" id="ARBA00023157"/>
    </source>
</evidence>
<evidence type="ECO:0000256" key="2">
    <source>
        <dbReference type="ARBA" id="ARBA00022748"/>
    </source>
</evidence>
<dbReference type="Proteomes" id="UP000778797">
    <property type="component" value="Unassembled WGS sequence"/>
</dbReference>
<accession>A0ABS8EN37</accession>
<name>A0ABS8EN37_9FLAO</name>
<dbReference type="Gene3D" id="3.40.30.10">
    <property type="entry name" value="Glutaredoxin"/>
    <property type="match status" value="1"/>
</dbReference>
<evidence type="ECO:0000313" key="6">
    <source>
        <dbReference type="EMBL" id="MCC1484558.1"/>
    </source>
</evidence>
<dbReference type="InterPro" id="IPR013766">
    <property type="entry name" value="Thioredoxin_domain"/>
</dbReference>
<dbReference type="InterPro" id="IPR000866">
    <property type="entry name" value="AhpC/TSA"/>
</dbReference>
<dbReference type="Pfam" id="PF14289">
    <property type="entry name" value="DUF4369"/>
    <property type="match status" value="1"/>
</dbReference>
<protein>
    <submittedName>
        <fullName evidence="6">AhpC/TSA family protein</fullName>
    </submittedName>
</protein>
<feature type="domain" description="Thioredoxin" evidence="5">
    <location>
        <begin position="238"/>
        <end position="383"/>
    </location>
</feature>
<dbReference type="Pfam" id="PF00578">
    <property type="entry name" value="AhpC-TSA"/>
    <property type="match status" value="1"/>
</dbReference>
<dbReference type="InterPro" id="IPR036249">
    <property type="entry name" value="Thioredoxin-like_sf"/>
</dbReference>
<dbReference type="InterPro" id="IPR025380">
    <property type="entry name" value="DUF4369"/>
</dbReference>